<proteinExistence type="predicted"/>
<protein>
    <submittedName>
        <fullName evidence="2">RCG55768</fullName>
    </submittedName>
</protein>
<keyword evidence="1" id="KW-1133">Transmembrane helix</keyword>
<dbReference type="Proteomes" id="UP000234681">
    <property type="component" value="Chromosome 17"/>
</dbReference>
<evidence type="ECO:0000256" key="1">
    <source>
        <dbReference type="SAM" id="Phobius"/>
    </source>
</evidence>
<organism evidence="2 3">
    <name type="scientific">Rattus norvegicus</name>
    <name type="common">Rat</name>
    <dbReference type="NCBI Taxonomy" id="10116"/>
    <lineage>
        <taxon>Eukaryota</taxon>
        <taxon>Metazoa</taxon>
        <taxon>Chordata</taxon>
        <taxon>Craniata</taxon>
        <taxon>Vertebrata</taxon>
        <taxon>Euteleostomi</taxon>
        <taxon>Mammalia</taxon>
        <taxon>Eutheria</taxon>
        <taxon>Euarchontoglires</taxon>
        <taxon>Glires</taxon>
        <taxon>Rodentia</taxon>
        <taxon>Myomorpha</taxon>
        <taxon>Muroidea</taxon>
        <taxon>Muridae</taxon>
        <taxon>Murinae</taxon>
        <taxon>Rattus</taxon>
    </lineage>
</organism>
<keyword evidence="1" id="KW-0812">Transmembrane</keyword>
<gene>
    <name evidence="2" type="ORF">rCG_55768</name>
</gene>
<feature type="transmembrane region" description="Helical" evidence="1">
    <location>
        <begin position="12"/>
        <end position="29"/>
    </location>
</feature>
<dbReference type="EMBL" id="CH473990">
    <property type="protein sequence ID" value="EDL78668.1"/>
    <property type="molecule type" value="Genomic_DNA"/>
</dbReference>
<dbReference type="AlphaFoldDB" id="A6JLZ1"/>
<keyword evidence="1" id="KW-0472">Membrane</keyword>
<accession>A6JLZ1</accession>
<reference evidence="3" key="1">
    <citation type="submission" date="2005-09" db="EMBL/GenBank/DDBJ databases">
        <authorList>
            <person name="Mural R.J."/>
            <person name="Li P.W."/>
            <person name="Adams M.D."/>
            <person name="Amanatides P.G."/>
            <person name="Baden-Tillson H."/>
            <person name="Barnstead M."/>
            <person name="Chin S.H."/>
            <person name="Dew I."/>
            <person name="Evans C.A."/>
            <person name="Ferriera S."/>
            <person name="Flanigan M."/>
            <person name="Fosler C."/>
            <person name="Glodek A."/>
            <person name="Gu Z."/>
            <person name="Holt R.A."/>
            <person name="Jennings D."/>
            <person name="Kraft C.L."/>
            <person name="Lu F."/>
            <person name="Nguyen T."/>
            <person name="Nusskern D.R."/>
            <person name="Pfannkoch C.M."/>
            <person name="Sitter C."/>
            <person name="Sutton G.G."/>
            <person name="Venter J.C."/>
            <person name="Wang Z."/>
            <person name="Woodage T."/>
            <person name="Zheng X.H."/>
            <person name="Zhong F."/>
        </authorList>
    </citation>
    <scope>NUCLEOTIDE SEQUENCE [LARGE SCALE GENOMIC DNA]</scope>
    <source>
        <strain>BN</strain>
        <strain evidence="3">Sprague-Dawley</strain>
    </source>
</reference>
<sequence length="59" mass="6909">MASSLTILKLHFLVYWVLFHLWWLIFYTLTTSCTYTPTHTHKVCFANTSYHSVVGPNNC</sequence>
<evidence type="ECO:0000313" key="2">
    <source>
        <dbReference type="EMBL" id="EDL78668.1"/>
    </source>
</evidence>
<evidence type="ECO:0000313" key="3">
    <source>
        <dbReference type="Proteomes" id="UP000234681"/>
    </source>
</evidence>
<name>A6JLZ1_RAT</name>